<comment type="subcellular location">
    <subcellularLocation>
        <location evidence="2">Cell inner membrane</location>
        <topology evidence="2">Multi-pass membrane protein</topology>
    </subcellularLocation>
</comment>
<dbReference type="GO" id="GO:0015232">
    <property type="term" value="F:heme transmembrane transporter activity"/>
    <property type="evidence" value="ECO:0007669"/>
    <property type="project" value="InterPro"/>
</dbReference>
<dbReference type="RefSeq" id="WP_146795903.1">
    <property type="nucleotide sequence ID" value="NZ_VOLP01000001.1"/>
</dbReference>
<feature type="transmembrane region" description="Helical" evidence="13">
    <location>
        <begin position="97"/>
        <end position="130"/>
    </location>
</feature>
<evidence type="ECO:0000256" key="11">
    <source>
        <dbReference type="ARBA" id="ARBA00023136"/>
    </source>
</evidence>
<feature type="transmembrane region" description="Helical" evidence="13">
    <location>
        <begin position="55"/>
        <end position="76"/>
    </location>
</feature>
<protein>
    <recommendedName>
        <fullName evidence="4 12">Heme exporter protein B</fullName>
    </recommendedName>
</protein>
<dbReference type="GO" id="GO:0017004">
    <property type="term" value="P:cytochrome complex assembly"/>
    <property type="evidence" value="ECO:0007669"/>
    <property type="project" value="UniProtKB-KW"/>
</dbReference>
<feature type="transmembrane region" description="Helical" evidence="13">
    <location>
        <begin position="136"/>
        <end position="162"/>
    </location>
</feature>
<comment type="function">
    <text evidence="1 12">Required for the export of heme to the periplasm for the biogenesis of c-type cytochromes.</text>
</comment>
<dbReference type="Pfam" id="PF03379">
    <property type="entry name" value="CcmB"/>
    <property type="match status" value="1"/>
</dbReference>
<evidence type="ECO:0000256" key="12">
    <source>
        <dbReference type="PIRNR" id="PIRNR002764"/>
    </source>
</evidence>
<accession>A0A5C6QDE8</accession>
<keyword evidence="10 13" id="KW-1133">Transmembrane helix</keyword>
<feature type="transmembrane region" description="Helical" evidence="13">
    <location>
        <begin position="31"/>
        <end position="49"/>
    </location>
</feature>
<evidence type="ECO:0000313" key="14">
    <source>
        <dbReference type="EMBL" id="TWX62781.1"/>
    </source>
</evidence>
<dbReference type="InterPro" id="IPR026031">
    <property type="entry name" value="Cyt_c_CcmB_bac"/>
</dbReference>
<evidence type="ECO:0000256" key="7">
    <source>
        <dbReference type="ARBA" id="ARBA00022519"/>
    </source>
</evidence>
<evidence type="ECO:0000256" key="10">
    <source>
        <dbReference type="ARBA" id="ARBA00022989"/>
    </source>
</evidence>
<feature type="transmembrane region" description="Helical" evidence="13">
    <location>
        <begin position="169"/>
        <end position="190"/>
    </location>
</feature>
<dbReference type="Proteomes" id="UP000321917">
    <property type="component" value="Unassembled WGS sequence"/>
</dbReference>
<dbReference type="EMBL" id="VOLQ01000015">
    <property type="protein sequence ID" value="TWX67095.1"/>
    <property type="molecule type" value="Genomic_DNA"/>
</dbReference>
<evidence type="ECO:0000313" key="17">
    <source>
        <dbReference type="Proteomes" id="UP000321917"/>
    </source>
</evidence>
<keyword evidence="5 12" id="KW-0813">Transport</keyword>
<dbReference type="PIRSF" id="PIRSF002764">
    <property type="entry name" value="CcmB"/>
    <property type="match status" value="1"/>
</dbReference>
<evidence type="ECO:0000256" key="5">
    <source>
        <dbReference type="ARBA" id="ARBA00022448"/>
    </source>
</evidence>
<dbReference type="NCBIfam" id="TIGR01190">
    <property type="entry name" value="ccmB"/>
    <property type="match status" value="1"/>
</dbReference>
<evidence type="ECO:0000256" key="3">
    <source>
        <dbReference type="ARBA" id="ARBA00010544"/>
    </source>
</evidence>
<evidence type="ECO:0000256" key="6">
    <source>
        <dbReference type="ARBA" id="ARBA00022475"/>
    </source>
</evidence>
<feature type="transmembrane region" description="Helical" evidence="13">
    <location>
        <begin position="202"/>
        <end position="225"/>
    </location>
</feature>
<evidence type="ECO:0000256" key="9">
    <source>
        <dbReference type="ARBA" id="ARBA00022748"/>
    </source>
</evidence>
<keyword evidence="16" id="KW-1185">Reference proteome</keyword>
<sequence length="230" mass="24685">MKTDHNLSYKSAFSLIIKRDLTIAFRHRDDIINPLLFFIIVVTLFPLGIGPESTTLARIAPGIIWVAALLSTLLSLDRLFKSDHEDGSLEQMMLSPHPIFILVLAKIIAHWLVTGLPLIFIAPLLAVLLHLNENSYGALMLTLLLGTPVLSLLGAIGVALTVGIKKGGVLLSLLVLPLYIPILIFATSAIDTAAMNLPYSGQLAIIAALFFGSLTLAPFAVSAALKVSTN</sequence>
<keyword evidence="6 12" id="KW-1003">Cell membrane</keyword>
<dbReference type="Proteomes" id="UP000321525">
    <property type="component" value="Unassembled WGS sequence"/>
</dbReference>
<keyword evidence="7 12" id="KW-0997">Cell inner membrane</keyword>
<dbReference type="PANTHER" id="PTHR30070:SF1">
    <property type="entry name" value="CYTOCHROME C BIOGENESIS B-RELATED"/>
    <property type="match status" value="1"/>
</dbReference>
<keyword evidence="8 13" id="KW-0812">Transmembrane</keyword>
<dbReference type="PRINTS" id="PR01414">
    <property type="entry name" value="CCMBBIOGNSIS"/>
</dbReference>
<comment type="caution">
    <text evidence="15">The sequence shown here is derived from an EMBL/GenBank/DDBJ whole genome shotgun (WGS) entry which is preliminary data.</text>
</comment>
<dbReference type="OrthoDB" id="9799895at2"/>
<organism evidence="15 17">
    <name type="scientific">Colwellia hornerae</name>
    <dbReference type="NCBI Taxonomy" id="89402"/>
    <lineage>
        <taxon>Bacteria</taxon>
        <taxon>Pseudomonadati</taxon>
        <taxon>Pseudomonadota</taxon>
        <taxon>Gammaproteobacteria</taxon>
        <taxon>Alteromonadales</taxon>
        <taxon>Colwelliaceae</taxon>
        <taxon>Colwellia</taxon>
    </lineage>
</organism>
<evidence type="ECO:0000256" key="8">
    <source>
        <dbReference type="ARBA" id="ARBA00022692"/>
    </source>
</evidence>
<evidence type="ECO:0000256" key="1">
    <source>
        <dbReference type="ARBA" id="ARBA00002442"/>
    </source>
</evidence>
<dbReference type="GO" id="GO:1903607">
    <property type="term" value="P:cytochrome c biosynthetic process"/>
    <property type="evidence" value="ECO:0007669"/>
    <property type="project" value="TreeGrafter"/>
</dbReference>
<comment type="similarity">
    <text evidence="3 12">Belongs to the CcmB/CycW/HelB family.</text>
</comment>
<evidence type="ECO:0000313" key="16">
    <source>
        <dbReference type="Proteomes" id="UP000321525"/>
    </source>
</evidence>
<name>A0A5C6QDE8_9GAMM</name>
<dbReference type="GO" id="GO:0005886">
    <property type="term" value="C:plasma membrane"/>
    <property type="evidence" value="ECO:0007669"/>
    <property type="project" value="UniProtKB-SubCell"/>
</dbReference>
<dbReference type="EMBL" id="VOLR01000001">
    <property type="protein sequence ID" value="TWX62781.1"/>
    <property type="molecule type" value="Genomic_DNA"/>
</dbReference>
<evidence type="ECO:0000256" key="4">
    <source>
        <dbReference type="ARBA" id="ARBA00016452"/>
    </source>
</evidence>
<evidence type="ECO:0000256" key="13">
    <source>
        <dbReference type="SAM" id="Phobius"/>
    </source>
</evidence>
<dbReference type="InterPro" id="IPR003544">
    <property type="entry name" value="Cyt_c_biogenesis_CcmB"/>
</dbReference>
<proteinExistence type="inferred from homology"/>
<dbReference type="PANTHER" id="PTHR30070">
    <property type="entry name" value="HEME EXPORTER PROTEIN B"/>
    <property type="match status" value="1"/>
</dbReference>
<reference evidence="15 17" key="1">
    <citation type="submission" date="2019-07" db="EMBL/GenBank/DDBJ databases">
        <title>Genomes of sea-ice associated Colwellia species.</title>
        <authorList>
            <person name="Bowman J.P."/>
        </authorList>
    </citation>
    <scope>NUCLEOTIDE SEQUENCE [LARGE SCALE GENOMIC DNA]</scope>
    <source>
        <strain evidence="14 16">ACAM 607</strain>
        <strain evidence="15 17">IC036</strain>
    </source>
</reference>
<dbReference type="AlphaFoldDB" id="A0A5C6QDE8"/>
<keyword evidence="11 12" id="KW-0472">Membrane</keyword>
<evidence type="ECO:0000256" key="2">
    <source>
        <dbReference type="ARBA" id="ARBA00004429"/>
    </source>
</evidence>
<keyword evidence="9 12" id="KW-0201">Cytochrome c-type biogenesis</keyword>
<gene>
    <name evidence="15" type="primary">ccmB</name>
    <name evidence="14" type="ORF">ESZ26_00220</name>
    <name evidence="15" type="ORF">ESZ27_09460</name>
</gene>
<evidence type="ECO:0000313" key="15">
    <source>
        <dbReference type="EMBL" id="TWX67095.1"/>
    </source>
</evidence>